<name>A0ABW7PPS0_9ACTN</name>
<comment type="caution">
    <text evidence="1">The sequence shown here is derived from an EMBL/GenBank/DDBJ whole genome shotgun (WGS) entry which is preliminary data.</text>
</comment>
<dbReference type="EMBL" id="JBBDHD010000171">
    <property type="protein sequence ID" value="MFH7600031.1"/>
    <property type="molecule type" value="Genomic_DNA"/>
</dbReference>
<reference evidence="1 2" key="1">
    <citation type="submission" date="2024-03" db="EMBL/GenBank/DDBJ databases">
        <title>Whole genome sequencing of Streptomyces racemochromogenes, to identify antimicrobial biosynthetic gene clusters.</title>
        <authorList>
            <person name="Suryawanshi P."/>
            <person name="Krishnaraj P.U."/>
            <person name="Arun Y.P."/>
            <person name="Suryawanshi M.P."/>
            <person name="Rakshit O."/>
        </authorList>
    </citation>
    <scope>NUCLEOTIDE SEQUENCE [LARGE SCALE GENOMIC DNA]</scope>
    <source>
        <strain evidence="1 2">AUDT626</strain>
    </source>
</reference>
<organism evidence="1 2">
    <name type="scientific">Streptomyces racemochromogenes</name>
    <dbReference type="NCBI Taxonomy" id="67353"/>
    <lineage>
        <taxon>Bacteria</taxon>
        <taxon>Bacillati</taxon>
        <taxon>Actinomycetota</taxon>
        <taxon>Actinomycetes</taxon>
        <taxon>Kitasatosporales</taxon>
        <taxon>Streptomycetaceae</taxon>
        <taxon>Streptomyces</taxon>
    </lineage>
</organism>
<evidence type="ECO:0000313" key="2">
    <source>
        <dbReference type="Proteomes" id="UP001610631"/>
    </source>
</evidence>
<accession>A0ABW7PPS0</accession>
<dbReference type="Proteomes" id="UP001610631">
    <property type="component" value="Unassembled WGS sequence"/>
</dbReference>
<gene>
    <name evidence="1" type="ORF">WDV06_33770</name>
</gene>
<proteinExistence type="predicted"/>
<dbReference type="RefSeq" id="WP_395513641.1">
    <property type="nucleotide sequence ID" value="NZ_JBBDHD010000171.1"/>
</dbReference>
<evidence type="ECO:0000313" key="1">
    <source>
        <dbReference type="EMBL" id="MFH7600031.1"/>
    </source>
</evidence>
<keyword evidence="2" id="KW-1185">Reference proteome</keyword>
<protein>
    <submittedName>
        <fullName evidence="1">Uncharacterized protein</fullName>
    </submittedName>
</protein>
<sequence>MNAVLSAAVVLTAALALGMLLLLRTRLLARRTTATAYFAGAVACAALAGSLAAPGTGAADRAAGGPVLGSVGLGGRQVPVLVVPNRPGYNLVAVAAPDASAGTGRDRLSPGAPRPGSALTWVPVELPAGPGRVWVSAGGAVAPLAVDTGRAGAGPAPAGLRGADGPECASAAAGAVLGGRAKPPAGCPSDALTEADAAALRETVSFLAGRGTRAVSLVEDASPRGRAAAAEVRGAAARAGISVAAPGAEGRRPLVVTSGWAGADAAVHDVEAGRTVAEGTYLAPWLLTAPLLSPSAGQLIPLRYAPNGPAAVEYAAALGERLPGEVPSAAGYDAWRAARGTAGPAPAKLYAAAVLYVPGSGGGGSAGGGHHHTGSANWLPSGMIVPVAALGTT</sequence>